<keyword evidence="2" id="KW-0732">Signal</keyword>
<evidence type="ECO:0000313" key="3">
    <source>
        <dbReference type="EMBL" id="ORY19157.1"/>
    </source>
</evidence>
<proteinExistence type="predicted"/>
<feature type="compositionally biased region" description="Polar residues" evidence="1">
    <location>
        <begin position="42"/>
        <end position="54"/>
    </location>
</feature>
<organism evidence="3 4">
    <name type="scientific">Clohesyomyces aquaticus</name>
    <dbReference type="NCBI Taxonomy" id="1231657"/>
    <lineage>
        <taxon>Eukaryota</taxon>
        <taxon>Fungi</taxon>
        <taxon>Dikarya</taxon>
        <taxon>Ascomycota</taxon>
        <taxon>Pezizomycotina</taxon>
        <taxon>Dothideomycetes</taxon>
        <taxon>Pleosporomycetidae</taxon>
        <taxon>Pleosporales</taxon>
        <taxon>Lindgomycetaceae</taxon>
        <taxon>Clohesyomyces</taxon>
    </lineage>
</organism>
<dbReference type="EMBL" id="MCFA01000003">
    <property type="protein sequence ID" value="ORY19157.1"/>
    <property type="molecule type" value="Genomic_DNA"/>
</dbReference>
<accession>A0A1Y2AA05</accession>
<dbReference type="Proteomes" id="UP000193144">
    <property type="component" value="Unassembled WGS sequence"/>
</dbReference>
<feature type="chain" id="PRO_5013118823" evidence="2">
    <location>
        <begin position="25"/>
        <end position="130"/>
    </location>
</feature>
<reference evidence="3 4" key="1">
    <citation type="submission" date="2016-07" db="EMBL/GenBank/DDBJ databases">
        <title>Pervasive Adenine N6-methylation of Active Genes in Fungi.</title>
        <authorList>
            <consortium name="DOE Joint Genome Institute"/>
            <person name="Mondo S.J."/>
            <person name="Dannebaum R.O."/>
            <person name="Kuo R.C."/>
            <person name="Labutti K."/>
            <person name="Haridas S."/>
            <person name="Kuo A."/>
            <person name="Salamov A."/>
            <person name="Ahrendt S.R."/>
            <person name="Lipzen A."/>
            <person name="Sullivan W."/>
            <person name="Andreopoulos W.B."/>
            <person name="Clum A."/>
            <person name="Lindquist E."/>
            <person name="Daum C."/>
            <person name="Ramamoorthy G.K."/>
            <person name="Gryganskyi A."/>
            <person name="Culley D."/>
            <person name="Magnuson J.K."/>
            <person name="James T.Y."/>
            <person name="O'Malley M.A."/>
            <person name="Stajich J.E."/>
            <person name="Spatafora J.W."/>
            <person name="Visel A."/>
            <person name="Grigoriev I.V."/>
        </authorList>
    </citation>
    <scope>NUCLEOTIDE SEQUENCE [LARGE SCALE GENOMIC DNA]</scope>
    <source>
        <strain evidence="3 4">CBS 115471</strain>
    </source>
</reference>
<gene>
    <name evidence="3" type="ORF">BCR34DRAFT_552644</name>
</gene>
<evidence type="ECO:0000256" key="1">
    <source>
        <dbReference type="SAM" id="MobiDB-lite"/>
    </source>
</evidence>
<evidence type="ECO:0000256" key="2">
    <source>
        <dbReference type="SAM" id="SignalP"/>
    </source>
</evidence>
<name>A0A1Y2AA05_9PLEO</name>
<feature type="signal peptide" evidence="2">
    <location>
        <begin position="1"/>
        <end position="24"/>
    </location>
</feature>
<comment type="caution">
    <text evidence="3">The sequence shown here is derived from an EMBL/GenBank/DDBJ whole genome shotgun (WGS) entry which is preliminary data.</text>
</comment>
<evidence type="ECO:0000313" key="4">
    <source>
        <dbReference type="Proteomes" id="UP000193144"/>
    </source>
</evidence>
<keyword evidence="4" id="KW-1185">Reference proteome</keyword>
<sequence length="130" mass="14274">MIAPFYSPHHFSALSFALTLKILATFSMTARVDPHPPRPLFNSPTPSAPSSELSLLTRRANQAPSSNLTSGPVSLFQLAGRRVAVSQTPSLHIESRFNTTSRDTAEVQTVIESDCVCRINHRSVVRRSTE</sequence>
<feature type="region of interest" description="Disordered" evidence="1">
    <location>
        <begin position="34"/>
        <end position="54"/>
    </location>
</feature>
<dbReference type="AlphaFoldDB" id="A0A1Y2AA05"/>
<protein>
    <submittedName>
        <fullName evidence="3">Uncharacterized protein</fullName>
    </submittedName>
</protein>